<dbReference type="Pfam" id="PF00395">
    <property type="entry name" value="SLH"/>
    <property type="match status" value="3"/>
</dbReference>
<accession>A0A7Y6C2E4</accession>
<dbReference type="PANTHER" id="PTHR43143">
    <property type="entry name" value="METALLOPHOSPHOESTERASE, CALCINEURIN SUPERFAMILY"/>
    <property type="match status" value="1"/>
</dbReference>
<comment type="caution">
    <text evidence="5">The sequence shown here is derived from an EMBL/GenBank/DDBJ whole genome shotgun (WGS) entry which is preliminary data.</text>
</comment>
<evidence type="ECO:0000256" key="1">
    <source>
        <dbReference type="SAM" id="MobiDB-lite"/>
    </source>
</evidence>
<gene>
    <name evidence="5" type="ORF">HP552_29320</name>
</gene>
<dbReference type="InterPro" id="IPR029052">
    <property type="entry name" value="Metallo-depent_PP-like"/>
</dbReference>
<dbReference type="Pfam" id="PF00932">
    <property type="entry name" value="LTD"/>
    <property type="match status" value="1"/>
</dbReference>
<feature type="region of interest" description="Disordered" evidence="1">
    <location>
        <begin position="1607"/>
        <end position="1680"/>
    </location>
</feature>
<feature type="compositionally biased region" description="Gly residues" evidence="1">
    <location>
        <begin position="1620"/>
        <end position="1631"/>
    </location>
</feature>
<evidence type="ECO:0000259" key="4">
    <source>
        <dbReference type="PROSITE" id="PS51841"/>
    </source>
</evidence>
<reference evidence="5 6" key="1">
    <citation type="submission" date="2020-05" db="EMBL/GenBank/DDBJ databases">
        <title>Genome Sequencing of Type Strains.</title>
        <authorList>
            <person name="Lemaire J.F."/>
            <person name="Inderbitzin P."/>
            <person name="Gregorio O.A."/>
            <person name="Collins S.B."/>
            <person name="Wespe N."/>
            <person name="Knight-Connoni V."/>
        </authorList>
    </citation>
    <scope>NUCLEOTIDE SEQUENCE [LARGE SCALE GENOMIC DNA]</scope>
    <source>
        <strain evidence="5 6">LMG 21957</strain>
    </source>
</reference>
<dbReference type="SUPFAM" id="SSF74853">
    <property type="entry name" value="Lamin A/C globular tail domain"/>
    <property type="match status" value="1"/>
</dbReference>
<dbReference type="SUPFAM" id="SSF56300">
    <property type="entry name" value="Metallo-dependent phosphatases"/>
    <property type="match status" value="1"/>
</dbReference>
<organism evidence="5 6">
    <name type="scientific">Paenibacillus xylanilyticus</name>
    <dbReference type="NCBI Taxonomy" id="248903"/>
    <lineage>
        <taxon>Bacteria</taxon>
        <taxon>Bacillati</taxon>
        <taxon>Bacillota</taxon>
        <taxon>Bacilli</taxon>
        <taxon>Bacillales</taxon>
        <taxon>Paenibacillaceae</taxon>
        <taxon>Paenibacillus</taxon>
    </lineage>
</organism>
<protein>
    <submittedName>
        <fullName evidence="5">Metallophosphoesterase</fullName>
    </submittedName>
</protein>
<feature type="signal peptide" evidence="2">
    <location>
        <begin position="1"/>
        <end position="35"/>
    </location>
</feature>
<evidence type="ECO:0000259" key="3">
    <source>
        <dbReference type="PROSITE" id="PS51272"/>
    </source>
</evidence>
<dbReference type="PROSITE" id="PS51841">
    <property type="entry name" value="LTD"/>
    <property type="match status" value="1"/>
</dbReference>
<dbReference type="InterPro" id="IPR036415">
    <property type="entry name" value="Lamin_tail_dom_sf"/>
</dbReference>
<proteinExistence type="predicted"/>
<evidence type="ECO:0000313" key="6">
    <source>
        <dbReference type="Proteomes" id="UP000526125"/>
    </source>
</evidence>
<dbReference type="Gene3D" id="3.60.21.10">
    <property type="match status" value="1"/>
</dbReference>
<evidence type="ECO:0000256" key="2">
    <source>
        <dbReference type="SAM" id="SignalP"/>
    </source>
</evidence>
<feature type="domain" description="SLH" evidence="3">
    <location>
        <begin position="1911"/>
        <end position="1973"/>
    </location>
</feature>
<dbReference type="PANTHER" id="PTHR43143:SF5">
    <property type="entry name" value="SECRETED PROTEIN"/>
    <property type="match status" value="1"/>
</dbReference>
<dbReference type="RefSeq" id="WP_175398876.1">
    <property type="nucleotide sequence ID" value="NZ_JABMCB010000202.1"/>
</dbReference>
<dbReference type="Proteomes" id="UP000526125">
    <property type="component" value="Unassembled WGS sequence"/>
</dbReference>
<feature type="domain" description="SLH" evidence="3">
    <location>
        <begin position="1976"/>
        <end position="2031"/>
    </location>
</feature>
<name>A0A7Y6C2E4_9BACL</name>
<feature type="domain" description="LTD" evidence="4">
    <location>
        <begin position="440"/>
        <end position="611"/>
    </location>
</feature>
<feature type="compositionally biased region" description="Polar residues" evidence="1">
    <location>
        <begin position="1637"/>
        <end position="1662"/>
    </location>
</feature>
<dbReference type="InterPro" id="IPR001322">
    <property type="entry name" value="Lamin_tail_dom"/>
</dbReference>
<dbReference type="EMBL" id="JABMCB010000202">
    <property type="protein sequence ID" value="NUU79305.1"/>
    <property type="molecule type" value="Genomic_DNA"/>
</dbReference>
<dbReference type="Pfam" id="PF00149">
    <property type="entry name" value="Metallophos"/>
    <property type="match status" value="1"/>
</dbReference>
<dbReference type="PROSITE" id="PS51272">
    <property type="entry name" value="SLH"/>
    <property type="match status" value="3"/>
</dbReference>
<dbReference type="GO" id="GO:0016787">
    <property type="term" value="F:hydrolase activity"/>
    <property type="evidence" value="ECO:0007669"/>
    <property type="project" value="InterPro"/>
</dbReference>
<dbReference type="InterPro" id="IPR004843">
    <property type="entry name" value="Calcineurin-like_PHP"/>
</dbReference>
<feature type="chain" id="PRO_5031490990" evidence="2">
    <location>
        <begin position="36"/>
        <end position="2031"/>
    </location>
</feature>
<feature type="domain" description="SLH" evidence="3">
    <location>
        <begin position="1851"/>
        <end position="1910"/>
    </location>
</feature>
<keyword evidence="6" id="KW-1185">Reference proteome</keyword>
<dbReference type="InterPro" id="IPR051918">
    <property type="entry name" value="STPP_CPPED1"/>
</dbReference>
<dbReference type="InterPro" id="IPR001119">
    <property type="entry name" value="SLH_dom"/>
</dbReference>
<sequence length="2031" mass="224603">MNRRRIFQRSVSIAVLSSMILATGMPFSSLPAVHAETVSLTDSGEQTQFQQAVNVQVNHTASDWITEMQNYTVTATVYGTDQLLTGRISFSVDGQMFAPVELGPVEQQPGTYAGDIPGEALVGSELNYSIDIVDYEGKTIHSASYSTRIRPSMSPMQQNTGPELLITEMVPDTTNVPNVSSDAYEFVEVYNNTDHDINFKDYVFFYNNKDTWKTGEGTDIIVPARSPIVFWILNGSNNHLTTEQFNENFGTTLIEGDRLFRIEGGGGMANGSLRSLVIKNQTNESIVSAAYEPAHVKADMGIFFKHPAAGSTQMSVMENSGGIPATPGVIDLAQAVPPVVEEGSQTEIVHAVPKVPLEIQDFEVKAQVKNLGTNPDGTKPAVKLLYKTPSQHRYTVTTMTNVTNTDDYTATIPASVLTAPELEYRIQAGNLDIPYSAQVHMDAFDPSKAPTLLITELVPNTTNITGTSTDAYEYIEVYNNTDQPVNFKNYSLYYRYPDKGPSADVEWGAVHPDFVIPAQQSVVFWIKNSANASYSENDFNLFYQTSLIPNVTLQSIPSDGMANSGRRALVIKTNTGKEISSAYYDADQAYEDGTKGDETKEDRAITYAYPVNGSTMMIKSSSGVLAPSPGSILPEQVPSEPVHIDLDVVPPTVQDLTNMTEADQSKGLELTLDASDDREVTSVEVFVRSDKQAEYTAHRLTEDYDDMLYHYTMTSADLIGRKTIEYYFVASDGVNESRTKTTSISVTGGVSDEPLRLNVNDQDTINGVYTIKGTSQMAGTDIALSIDGEVLPEDDTFAALEHDAYFVFEAVNVDYYFKNAVTMGPSELEDKSILYTFMEPITTYTTLSYPIDSERLAQGDNVIYIRAGSKTSPFDERPEENKDDFEVKNVRLLLADGTEIWDPAYAEKEKQIKMGDSAGKSESIGFHFDLKPELLKAKAYAWDTTHIPDGTHEVAVTDGAEHVTAKVMVDNTAPEITPTVEEGKEYRGDFVIDAEINDAIAGMDKVSVKLDGKEIVLPLRTSSGQMQAGKHTLEIQATDKLGNVAERTVNFEIPDENPLPPELVSPKQNQTNVGSDANLTVKVQDPSNDDMDVTFYRGYKYDGSRAEGFTGYMNTSVTEPPKEMTPSGEKAMNAEDYRKIAEIDGIYLVNDSVEQFPYQRFEVKIDPSVKSTDRVEIEWQGKSLEDRKVSLYAWSMSEQKWNPLDQVIAGTGDFELKAVVKAGDYAKDHIIQVMVQDELVEKAETTGSKPTPESQDPYDFSFVWMSDTQYYSQSYPQIYQNIVNWIAGQKENMNIKYVIHTGDVVDKADQEYQWIEADKNMKVLEDASIPYGVLAGNHDVGHQDNDYAKFQQYFGEDRFKNNQVFGGSYENNRGHYDLVSANGNDFVIVYMGWGLGEEEIEWMNEIVSKYPERKAILCLHEYLLVSNNRSPIADQIYEKVVKPNKNVIAALSGHYHDAELKVDQLDDNGDGIPDRNVYQMLADYQGAAEGGLGYIRLMQFDMANNKLHIKTYSPYLDDYNYHDPETEQGKDEFSLDLGLAPTTKRVATDYIGVQVYTDQEIGSKANIASGQEASVDWKRLSNENYYQWYAKAEDKYSGSALSDIWGFHTGTSSPGEQTPGNGGGTGNGTGNQGTPTDSSNESNPPAAISSNGRITLGASSDGTYRADSHEMEQAVTSASGGKVVVSLEDKQEPDGQFDVYLPAEAVKKAKTSGLSIVISMSALEVTIPAASMPQQWGGADQLLLRMTTLMNDDMKQLLSDRLSESQHYSRTEIGQSLRMFMLQGENETEVKVFGSPVKLERTLTAEQQKQIQSEYAGVYLLGKEIEYKGGRFGSGTVTFEADHPGLFAILEYHKQFKDMKDSWAERYVNTLVAKHLIQGMDNENYGPALQVSRGDFITLIMRAAGLSSSEKTVGYTDVSADAYYAAAVAEATKLGIVQGSGNLFRPKDSISREEAAVILMRASEVLFDVQQADIVKSSFSDQIQVSSWAKEAVQHVNGLGLMTGKAHLRFDPKSKVTRAEMAKIVYMLINN</sequence>
<keyword evidence="2" id="KW-0732">Signal</keyword>
<evidence type="ECO:0000313" key="5">
    <source>
        <dbReference type="EMBL" id="NUU79305.1"/>
    </source>
</evidence>